<name>A0A194YRE0_SORBI</name>
<proteinExistence type="predicted"/>
<accession>A0A194YRE0</accession>
<dbReference type="InParanoid" id="A0A194YRE0"/>
<reference evidence="1 2" key="1">
    <citation type="journal article" date="2009" name="Nature">
        <title>The Sorghum bicolor genome and the diversification of grasses.</title>
        <authorList>
            <person name="Paterson A.H."/>
            <person name="Bowers J.E."/>
            <person name="Bruggmann R."/>
            <person name="Dubchak I."/>
            <person name="Grimwood J."/>
            <person name="Gundlach H."/>
            <person name="Haberer G."/>
            <person name="Hellsten U."/>
            <person name="Mitros T."/>
            <person name="Poliakov A."/>
            <person name="Schmutz J."/>
            <person name="Spannagl M."/>
            <person name="Tang H."/>
            <person name="Wang X."/>
            <person name="Wicker T."/>
            <person name="Bharti A.K."/>
            <person name="Chapman J."/>
            <person name="Feltus F.A."/>
            <person name="Gowik U."/>
            <person name="Grigoriev I.V."/>
            <person name="Lyons E."/>
            <person name="Maher C.A."/>
            <person name="Martis M."/>
            <person name="Narechania A."/>
            <person name="Otillar R.P."/>
            <person name="Penning B.W."/>
            <person name="Salamov A.A."/>
            <person name="Wang Y."/>
            <person name="Zhang L."/>
            <person name="Carpita N.C."/>
            <person name="Freeling M."/>
            <person name="Gingle A.R."/>
            <person name="Hash C.T."/>
            <person name="Keller B."/>
            <person name="Klein P."/>
            <person name="Kresovich S."/>
            <person name="McCann M.C."/>
            <person name="Ming R."/>
            <person name="Peterson D.G."/>
            <person name="Mehboob-ur-Rahman"/>
            <person name="Ware D."/>
            <person name="Westhoff P."/>
            <person name="Mayer K.F."/>
            <person name="Messing J."/>
            <person name="Rokhsar D.S."/>
        </authorList>
    </citation>
    <scope>NUCLEOTIDE SEQUENCE [LARGE SCALE GENOMIC DNA]</scope>
    <source>
        <strain evidence="2">cv. BTx623</strain>
    </source>
</reference>
<gene>
    <name evidence="1" type="ORF">SORBI_3004G245400</name>
</gene>
<dbReference type="EMBL" id="CM000763">
    <property type="protein sequence ID" value="KXG30799.1"/>
    <property type="molecule type" value="Genomic_DNA"/>
</dbReference>
<dbReference type="AlphaFoldDB" id="A0A194YRE0"/>
<organism evidence="1 2">
    <name type="scientific">Sorghum bicolor</name>
    <name type="common">Sorghum</name>
    <name type="synonym">Sorghum vulgare</name>
    <dbReference type="NCBI Taxonomy" id="4558"/>
    <lineage>
        <taxon>Eukaryota</taxon>
        <taxon>Viridiplantae</taxon>
        <taxon>Streptophyta</taxon>
        <taxon>Embryophyta</taxon>
        <taxon>Tracheophyta</taxon>
        <taxon>Spermatophyta</taxon>
        <taxon>Magnoliopsida</taxon>
        <taxon>Liliopsida</taxon>
        <taxon>Poales</taxon>
        <taxon>Poaceae</taxon>
        <taxon>PACMAD clade</taxon>
        <taxon>Panicoideae</taxon>
        <taxon>Andropogonodae</taxon>
        <taxon>Andropogoneae</taxon>
        <taxon>Sorghinae</taxon>
        <taxon>Sorghum</taxon>
    </lineage>
</organism>
<reference evidence="2" key="2">
    <citation type="journal article" date="2018" name="Plant J.">
        <title>The Sorghum bicolor reference genome: improved assembly, gene annotations, a transcriptome atlas, and signatures of genome organization.</title>
        <authorList>
            <person name="McCormick R.F."/>
            <person name="Truong S.K."/>
            <person name="Sreedasyam A."/>
            <person name="Jenkins J."/>
            <person name="Shu S."/>
            <person name="Sims D."/>
            <person name="Kennedy M."/>
            <person name="Amirebrahimi M."/>
            <person name="Weers B.D."/>
            <person name="McKinley B."/>
            <person name="Mattison A."/>
            <person name="Morishige D.T."/>
            <person name="Grimwood J."/>
            <person name="Schmutz J."/>
            <person name="Mullet J.E."/>
        </authorList>
    </citation>
    <scope>NUCLEOTIDE SEQUENCE [LARGE SCALE GENOMIC DNA]</scope>
    <source>
        <strain evidence="2">cv. BTx623</strain>
    </source>
</reference>
<dbReference type="Proteomes" id="UP000000768">
    <property type="component" value="Chromosome 4"/>
</dbReference>
<evidence type="ECO:0000313" key="2">
    <source>
        <dbReference type="Proteomes" id="UP000000768"/>
    </source>
</evidence>
<dbReference type="Gramene" id="KXG30799">
    <property type="protein sequence ID" value="KXG30799"/>
    <property type="gene ID" value="SORBI_3004G245400"/>
</dbReference>
<sequence length="87" mass="9856">MRNVKSSTIDELAAYEIEKEIFHALGRSIFWRVSDMGWQGLICMEETECFVRDAGEDILSSLIEEAALDMCREDLTCSFSLNIIGTT</sequence>
<evidence type="ECO:0000313" key="1">
    <source>
        <dbReference type="EMBL" id="KXG30799.1"/>
    </source>
</evidence>
<keyword evidence="2" id="KW-1185">Reference proteome</keyword>
<protein>
    <submittedName>
        <fullName evidence="1">Uncharacterized protein</fullName>
    </submittedName>
</protein>